<protein>
    <recommendedName>
        <fullName evidence="4">GLPGLI family protein</fullName>
    </recommendedName>
</protein>
<evidence type="ECO:0000256" key="1">
    <source>
        <dbReference type="SAM" id="SignalP"/>
    </source>
</evidence>
<comment type="caution">
    <text evidence="2">The sequence shown here is derived from an EMBL/GenBank/DDBJ whole genome shotgun (WGS) entry which is preliminary data.</text>
</comment>
<organism evidence="2 3">
    <name type="scientific">Flavobacterium potami</name>
    <dbReference type="NCBI Taxonomy" id="2872310"/>
    <lineage>
        <taxon>Bacteria</taxon>
        <taxon>Pseudomonadati</taxon>
        <taxon>Bacteroidota</taxon>
        <taxon>Flavobacteriia</taxon>
        <taxon>Flavobacteriales</taxon>
        <taxon>Flavobacteriaceae</taxon>
        <taxon>Flavobacterium</taxon>
    </lineage>
</organism>
<feature type="chain" id="PRO_5040845038" description="GLPGLI family protein" evidence="1">
    <location>
        <begin position="20"/>
        <end position="197"/>
    </location>
</feature>
<evidence type="ECO:0000313" key="2">
    <source>
        <dbReference type="EMBL" id="MBZ4037371.1"/>
    </source>
</evidence>
<evidence type="ECO:0000313" key="3">
    <source>
        <dbReference type="Proteomes" id="UP001139366"/>
    </source>
</evidence>
<proteinExistence type="predicted"/>
<accession>A0A9X1KUB4</accession>
<dbReference type="RefSeq" id="WP_223710570.1">
    <property type="nucleotide sequence ID" value="NZ_JAINUY010000008.1"/>
</dbReference>
<sequence>MLKRLILALLLTFSITVFAQEEKFNFFEEAQKAFKSNDLKRAHGLFSLAQKFDSKQENVNISFRKADSLKVVLRKNLIEAITGNWKMVTPESWALREPSDSIVGKMITIEKNEILFYELYPKAKKWNLVRTEHLVFSEKINMSTDPLLIVYSNREVWEYYVDEISGNLIAYYVGEENEETISELACGNPKVAYFKLQ</sequence>
<keyword evidence="1" id="KW-0732">Signal</keyword>
<dbReference type="AlphaFoldDB" id="A0A9X1KUB4"/>
<dbReference type="EMBL" id="JAINUY010000008">
    <property type="protein sequence ID" value="MBZ4037371.1"/>
    <property type="molecule type" value="Genomic_DNA"/>
</dbReference>
<keyword evidence="3" id="KW-1185">Reference proteome</keyword>
<reference evidence="2 3" key="1">
    <citation type="journal article" date="2023" name="Antonie Van Leeuwenhoek">
        <title>Flavobacterium potami sp. nov., a multi-metal resistance genes harbouring bacterium isolated from shallow river silt.</title>
        <authorList>
            <person name="Li S."/>
            <person name="Mao S."/>
            <person name="Mu W."/>
            <person name="Guo B."/>
            <person name="Li C."/>
            <person name="Zhu Q."/>
            <person name="Hou X."/>
            <person name="Zhao Y."/>
            <person name="Wei S."/>
            <person name="Liu H."/>
            <person name="Liu A."/>
        </authorList>
    </citation>
    <scope>NUCLEOTIDE SEQUENCE [LARGE SCALE GENOMIC DNA]</scope>
    <source>
        <strain evidence="2 3">17A</strain>
    </source>
</reference>
<evidence type="ECO:0008006" key="4">
    <source>
        <dbReference type="Google" id="ProtNLM"/>
    </source>
</evidence>
<dbReference type="Proteomes" id="UP001139366">
    <property type="component" value="Unassembled WGS sequence"/>
</dbReference>
<name>A0A9X1KUB4_9FLAO</name>
<feature type="signal peptide" evidence="1">
    <location>
        <begin position="1"/>
        <end position="19"/>
    </location>
</feature>
<gene>
    <name evidence="2" type="ORF">K6T82_21605</name>
</gene>